<proteinExistence type="inferred from homology"/>
<evidence type="ECO:0000313" key="7">
    <source>
        <dbReference type="Proteomes" id="UP000284548"/>
    </source>
</evidence>
<dbReference type="Gene3D" id="2.160.10.10">
    <property type="entry name" value="Hexapeptide repeat proteins"/>
    <property type="match status" value="1"/>
</dbReference>
<keyword evidence="2 6" id="KW-0808">Transferase</keyword>
<comment type="caution">
    <text evidence="6">The sequence shown here is derived from an EMBL/GenBank/DDBJ whole genome shotgun (WGS) entry which is preliminary data.</text>
</comment>
<evidence type="ECO:0000256" key="5">
    <source>
        <dbReference type="ARBA" id="ARBA00067695"/>
    </source>
</evidence>
<dbReference type="InterPro" id="IPR011004">
    <property type="entry name" value="Trimer_LpxA-like_sf"/>
</dbReference>
<sequence length="183" mass="20145">MTEFEKMRNSELYDFSNKDGMKSIEHANRLCCRLQTLTLFDEDYRTIIEELIPGIPASATICPPFHCDHGHGIKVGENVFINYGATMLDEALITIGDRTLIGPNCQLVTPNHPINYMERRKPVETGFPITIGEDCWLGAGVIVCPGVTIGNRCVIGAGSVVVKDIPDDSMAVGNPAKVIRKLR</sequence>
<dbReference type="InterPro" id="IPR001451">
    <property type="entry name" value="Hexapep"/>
</dbReference>
<gene>
    <name evidence="6" type="ORF">DW192_04395</name>
</gene>
<dbReference type="Pfam" id="PF00132">
    <property type="entry name" value="Hexapep"/>
    <property type="match status" value="1"/>
</dbReference>
<dbReference type="PANTHER" id="PTHR23416:SF23">
    <property type="entry name" value="ACETYLTRANSFERASE C18B11.09C-RELATED"/>
    <property type="match status" value="1"/>
</dbReference>
<protein>
    <recommendedName>
        <fullName evidence="5">Nodulation protein L</fullName>
    </recommendedName>
</protein>
<name>A0A3R6I9Z7_9BACT</name>
<dbReference type="GO" id="GO:0008374">
    <property type="term" value="F:O-acyltransferase activity"/>
    <property type="evidence" value="ECO:0007669"/>
    <property type="project" value="TreeGrafter"/>
</dbReference>
<dbReference type="CDD" id="cd03357">
    <property type="entry name" value="LbH_MAT_GAT"/>
    <property type="match status" value="1"/>
</dbReference>
<comment type="similarity">
    <text evidence="1">Belongs to the transferase hexapeptide repeat family.</text>
</comment>
<accession>A0A3R6I9Z7</accession>
<evidence type="ECO:0000256" key="3">
    <source>
        <dbReference type="ARBA" id="ARBA00023315"/>
    </source>
</evidence>
<evidence type="ECO:0000256" key="4">
    <source>
        <dbReference type="ARBA" id="ARBA00055587"/>
    </source>
</evidence>
<evidence type="ECO:0000256" key="1">
    <source>
        <dbReference type="ARBA" id="ARBA00007274"/>
    </source>
</evidence>
<dbReference type="FunFam" id="2.160.10.10:FF:000025">
    <property type="entry name" value="Hexapeptide-repeat containing-acetyltransferase"/>
    <property type="match status" value="1"/>
</dbReference>
<evidence type="ECO:0000256" key="2">
    <source>
        <dbReference type="ARBA" id="ARBA00022679"/>
    </source>
</evidence>
<dbReference type="InterPro" id="IPR051159">
    <property type="entry name" value="Hexapeptide_acetyltransf"/>
</dbReference>
<dbReference type="EMBL" id="QRKB01000007">
    <property type="protein sequence ID" value="RHH83873.1"/>
    <property type="molecule type" value="Genomic_DNA"/>
</dbReference>
<dbReference type="SUPFAM" id="SSF51161">
    <property type="entry name" value="Trimeric LpxA-like enzymes"/>
    <property type="match status" value="1"/>
</dbReference>
<comment type="function">
    <text evidence="4">Acetyltransferase implicated in the O-acetylation of Nod factors.</text>
</comment>
<dbReference type="RefSeq" id="WP_118254059.1">
    <property type="nucleotide sequence ID" value="NZ_DAWEAY010000015.1"/>
</dbReference>
<dbReference type="AlphaFoldDB" id="A0A3R6I9Z7"/>
<organism evidence="6 7">
    <name type="scientific">Segatella copri</name>
    <dbReference type="NCBI Taxonomy" id="165179"/>
    <lineage>
        <taxon>Bacteria</taxon>
        <taxon>Pseudomonadati</taxon>
        <taxon>Bacteroidota</taxon>
        <taxon>Bacteroidia</taxon>
        <taxon>Bacteroidales</taxon>
        <taxon>Prevotellaceae</taxon>
        <taxon>Segatella</taxon>
    </lineage>
</organism>
<reference evidence="6 7" key="1">
    <citation type="submission" date="2018-08" db="EMBL/GenBank/DDBJ databases">
        <title>A genome reference for cultivated species of the human gut microbiota.</title>
        <authorList>
            <person name="Zou Y."/>
            <person name="Xue W."/>
            <person name="Luo G."/>
        </authorList>
    </citation>
    <scope>NUCLEOTIDE SEQUENCE [LARGE SCALE GENOMIC DNA]</scope>
    <source>
        <strain evidence="6 7">AM16-54</strain>
    </source>
</reference>
<dbReference type="PANTHER" id="PTHR23416">
    <property type="entry name" value="SIALIC ACID SYNTHASE-RELATED"/>
    <property type="match status" value="1"/>
</dbReference>
<dbReference type="Proteomes" id="UP000284548">
    <property type="component" value="Unassembled WGS sequence"/>
</dbReference>
<dbReference type="GO" id="GO:0005829">
    <property type="term" value="C:cytosol"/>
    <property type="evidence" value="ECO:0007669"/>
    <property type="project" value="TreeGrafter"/>
</dbReference>
<evidence type="ECO:0000313" key="6">
    <source>
        <dbReference type="EMBL" id="RHH83873.1"/>
    </source>
</evidence>
<keyword evidence="3" id="KW-0012">Acyltransferase</keyword>